<comment type="caution">
    <text evidence="3">The sequence shown here is derived from an EMBL/GenBank/DDBJ whole genome shotgun (WGS) entry which is preliminary data.</text>
</comment>
<keyword evidence="1" id="KW-0472">Membrane</keyword>
<keyword evidence="1" id="KW-1133">Transmembrane helix</keyword>
<dbReference type="InterPro" id="IPR026960">
    <property type="entry name" value="RVT-Znf"/>
</dbReference>
<dbReference type="EMBL" id="JANQDX010000006">
    <property type="protein sequence ID" value="KAL0921994.1"/>
    <property type="molecule type" value="Genomic_DNA"/>
</dbReference>
<proteinExistence type="predicted"/>
<evidence type="ECO:0000313" key="4">
    <source>
        <dbReference type="Proteomes" id="UP001552299"/>
    </source>
</evidence>
<evidence type="ECO:0000256" key="1">
    <source>
        <dbReference type="SAM" id="Phobius"/>
    </source>
</evidence>
<organism evidence="3 4">
    <name type="scientific">Dendrobium thyrsiflorum</name>
    <name type="common">Pinecone-like raceme dendrobium</name>
    <name type="synonym">Orchid</name>
    <dbReference type="NCBI Taxonomy" id="117978"/>
    <lineage>
        <taxon>Eukaryota</taxon>
        <taxon>Viridiplantae</taxon>
        <taxon>Streptophyta</taxon>
        <taxon>Embryophyta</taxon>
        <taxon>Tracheophyta</taxon>
        <taxon>Spermatophyta</taxon>
        <taxon>Magnoliopsida</taxon>
        <taxon>Liliopsida</taxon>
        <taxon>Asparagales</taxon>
        <taxon>Orchidaceae</taxon>
        <taxon>Epidendroideae</taxon>
        <taxon>Malaxideae</taxon>
        <taxon>Dendrobiinae</taxon>
        <taxon>Dendrobium</taxon>
    </lineage>
</organism>
<name>A0ABD0V9V3_DENTH</name>
<feature type="domain" description="Reverse transcriptase zinc-binding" evidence="2">
    <location>
        <begin position="188"/>
        <end position="259"/>
    </location>
</feature>
<keyword evidence="1" id="KW-0812">Transmembrane</keyword>
<dbReference type="PANTHER" id="PTHR33116:SF84">
    <property type="entry name" value="RNA-DIRECTED DNA POLYMERASE"/>
    <property type="match status" value="1"/>
</dbReference>
<evidence type="ECO:0000259" key="2">
    <source>
        <dbReference type="Pfam" id="PF13966"/>
    </source>
</evidence>
<gene>
    <name evidence="3" type="ORF">M5K25_005950</name>
</gene>
<keyword evidence="4" id="KW-1185">Reference proteome</keyword>
<protein>
    <recommendedName>
        <fullName evidence="2">Reverse transcriptase zinc-binding domain-containing protein</fullName>
    </recommendedName>
</protein>
<dbReference type="PANTHER" id="PTHR33116">
    <property type="entry name" value="REVERSE TRANSCRIPTASE ZINC-BINDING DOMAIN-CONTAINING PROTEIN-RELATED-RELATED"/>
    <property type="match status" value="1"/>
</dbReference>
<sequence length="393" mass="45350">MCSRFLYHGPKVGKKLHLIAWQDTCLPTCFGGLGIPDMASLTHGFACSFIWRFYNSTSLVSDWFRFRYSSPFKPASTNCSKFWKNICGVARNIKGNIRISVNAKNCSSLSFFWDPWLNNISLADLIPSSPALHGAISDYWNNTWSLPDKIPTEIQQLILAIPFMDINDETITWNGIVKPCFKIFRFNLFVDRQKVPWYKFIWHKRAALRFSSFTWLLVKDGLKLADVLARRNIFIEAICPLCNSVEESGSHVFFQCDYSFAVISHLLPVLDSFLFRPTILQLFDFIDELSIYNKVEKDYCFFVICAAVYFIWKERNNRRFSDSHLTHLELRQNLILAVSRKWSGSKYWERCLSGFFSGSVLAMHFLTVSLLGAFRLAALWFLGDMAGCSFPSC</sequence>
<evidence type="ECO:0000313" key="3">
    <source>
        <dbReference type="EMBL" id="KAL0921994.1"/>
    </source>
</evidence>
<accession>A0ABD0V9V3</accession>
<dbReference type="AlphaFoldDB" id="A0ABD0V9V3"/>
<dbReference type="Pfam" id="PF13966">
    <property type="entry name" value="zf-RVT"/>
    <property type="match status" value="1"/>
</dbReference>
<reference evidence="3 4" key="1">
    <citation type="journal article" date="2024" name="Plant Biotechnol. J.">
        <title>Dendrobium thyrsiflorum genome and its molecular insights into genes involved in important horticultural traits.</title>
        <authorList>
            <person name="Chen B."/>
            <person name="Wang J.Y."/>
            <person name="Zheng P.J."/>
            <person name="Li K.L."/>
            <person name="Liang Y.M."/>
            <person name="Chen X.F."/>
            <person name="Zhang C."/>
            <person name="Zhao X."/>
            <person name="He X."/>
            <person name="Zhang G.Q."/>
            <person name="Liu Z.J."/>
            <person name="Xu Q."/>
        </authorList>
    </citation>
    <scope>NUCLEOTIDE SEQUENCE [LARGE SCALE GENOMIC DNA]</scope>
    <source>
        <strain evidence="3">GZMU011</strain>
    </source>
</reference>
<dbReference type="Proteomes" id="UP001552299">
    <property type="component" value="Unassembled WGS sequence"/>
</dbReference>
<feature type="transmembrane region" description="Helical" evidence="1">
    <location>
        <begin position="361"/>
        <end position="382"/>
    </location>
</feature>